<feature type="region of interest" description="Disordered" evidence="1">
    <location>
        <begin position="29"/>
        <end position="54"/>
    </location>
</feature>
<reference evidence="2 3" key="1">
    <citation type="submission" date="2019-04" db="EMBL/GenBank/DDBJ databases">
        <title>Chromosome genome assembly for Takifugu flavidus.</title>
        <authorList>
            <person name="Xiao S."/>
        </authorList>
    </citation>
    <scope>NUCLEOTIDE SEQUENCE [LARGE SCALE GENOMIC DNA]</scope>
    <source>
        <strain evidence="2">HTHZ2018</strain>
        <tissue evidence="2">Muscle</tissue>
    </source>
</reference>
<sequence length="70" mass="7935">MDASLNGLYQCEASNEYGSKYGRLYVHNNAGDHRTTDENNQLAREQEEESLRGEAQFNLRSIGLQNRTAV</sequence>
<evidence type="ECO:0000313" key="2">
    <source>
        <dbReference type="EMBL" id="TWW80951.1"/>
    </source>
</evidence>
<keyword evidence="3" id="KW-1185">Reference proteome</keyword>
<dbReference type="AlphaFoldDB" id="A0A5C6PQ73"/>
<evidence type="ECO:0000256" key="1">
    <source>
        <dbReference type="SAM" id="MobiDB-lite"/>
    </source>
</evidence>
<gene>
    <name evidence="2" type="ORF">D4764_01G0007660</name>
</gene>
<accession>A0A5C6PQ73</accession>
<organism evidence="2 3">
    <name type="scientific">Takifugu flavidus</name>
    <name type="common">sansaifugu</name>
    <dbReference type="NCBI Taxonomy" id="433684"/>
    <lineage>
        <taxon>Eukaryota</taxon>
        <taxon>Metazoa</taxon>
        <taxon>Chordata</taxon>
        <taxon>Craniata</taxon>
        <taxon>Vertebrata</taxon>
        <taxon>Euteleostomi</taxon>
        <taxon>Actinopterygii</taxon>
        <taxon>Neopterygii</taxon>
        <taxon>Teleostei</taxon>
        <taxon>Neoteleostei</taxon>
        <taxon>Acanthomorphata</taxon>
        <taxon>Eupercaria</taxon>
        <taxon>Tetraodontiformes</taxon>
        <taxon>Tetradontoidea</taxon>
        <taxon>Tetraodontidae</taxon>
        <taxon>Takifugu</taxon>
    </lineage>
</organism>
<dbReference type="EMBL" id="RHFK02000001">
    <property type="protein sequence ID" value="TWW80951.1"/>
    <property type="molecule type" value="Genomic_DNA"/>
</dbReference>
<dbReference type="Proteomes" id="UP000324091">
    <property type="component" value="Chromosome 1"/>
</dbReference>
<comment type="caution">
    <text evidence="2">The sequence shown here is derived from an EMBL/GenBank/DDBJ whole genome shotgun (WGS) entry which is preliminary data.</text>
</comment>
<evidence type="ECO:0000313" key="3">
    <source>
        <dbReference type="Proteomes" id="UP000324091"/>
    </source>
</evidence>
<name>A0A5C6PQ73_9TELE</name>
<protein>
    <submittedName>
        <fullName evidence="2">Uncharacterized protein</fullName>
    </submittedName>
</protein>
<proteinExistence type="predicted"/>